<proteinExistence type="predicted"/>
<keyword evidence="1" id="KW-0479">Metal-binding</keyword>
<dbReference type="Pfam" id="PF13639">
    <property type="entry name" value="zf-RING_2"/>
    <property type="match status" value="1"/>
</dbReference>
<keyword evidence="4" id="KW-1185">Reference proteome</keyword>
<feature type="domain" description="RING-type" evidence="2">
    <location>
        <begin position="200"/>
        <end position="241"/>
    </location>
</feature>
<comment type="caution">
    <text evidence="3">The sequence shown here is derived from an EMBL/GenBank/DDBJ whole genome shotgun (WGS) entry which is preliminary data.</text>
</comment>
<dbReference type="SMART" id="SM00184">
    <property type="entry name" value="RING"/>
    <property type="match status" value="1"/>
</dbReference>
<gene>
    <name evidence="3" type="ORF">LIER_02440</name>
</gene>
<dbReference type="Gene3D" id="3.30.40.10">
    <property type="entry name" value="Zinc/RING finger domain, C3HC4 (zinc finger)"/>
    <property type="match status" value="1"/>
</dbReference>
<sequence>MMSEAYEMQTHYLPGNIPTEIAENLKEFYHEDGDISYEEFLEQQEGVYQSIQASGRNNKPASDYGENSSNSISLVWKDESFYEANVESHLELDEALARSLQDLDGDFEHLNISQSDDVSAGMCISIVENRDSAPEATPARVLSRNVEEDDIDPDNMTYEELQSLGEVVGHESKGLSDEIISRLPTFKLKTSSRKRTVEECVICCAEYKNGAQLITLPCAHRYHSECISRWLKLNRACPVCQEEVQETD</sequence>
<dbReference type="Proteomes" id="UP001454036">
    <property type="component" value="Unassembled WGS sequence"/>
</dbReference>
<dbReference type="GO" id="GO:0048437">
    <property type="term" value="P:floral organ development"/>
    <property type="evidence" value="ECO:0007669"/>
    <property type="project" value="TreeGrafter"/>
</dbReference>
<dbReference type="EMBL" id="BAABME010000262">
    <property type="protein sequence ID" value="GAA0141254.1"/>
    <property type="molecule type" value="Genomic_DNA"/>
</dbReference>
<dbReference type="GO" id="GO:0031624">
    <property type="term" value="F:ubiquitin conjugating enzyme binding"/>
    <property type="evidence" value="ECO:0007669"/>
    <property type="project" value="TreeGrafter"/>
</dbReference>
<dbReference type="PROSITE" id="PS50089">
    <property type="entry name" value="ZF_RING_2"/>
    <property type="match status" value="1"/>
</dbReference>
<keyword evidence="1" id="KW-0863">Zinc-finger</keyword>
<protein>
    <recommendedName>
        <fullName evidence="2">RING-type domain-containing protein</fullName>
    </recommendedName>
</protein>
<dbReference type="GO" id="GO:0004842">
    <property type="term" value="F:ubiquitin-protein transferase activity"/>
    <property type="evidence" value="ECO:0007669"/>
    <property type="project" value="InterPro"/>
</dbReference>
<dbReference type="SUPFAM" id="SSF57850">
    <property type="entry name" value="RING/U-box"/>
    <property type="match status" value="1"/>
</dbReference>
<dbReference type="InterPro" id="IPR001841">
    <property type="entry name" value="Znf_RING"/>
</dbReference>
<dbReference type="InterPro" id="IPR013083">
    <property type="entry name" value="Znf_RING/FYVE/PHD"/>
</dbReference>
<evidence type="ECO:0000259" key="2">
    <source>
        <dbReference type="PROSITE" id="PS50089"/>
    </source>
</evidence>
<dbReference type="AlphaFoldDB" id="A0AAV3NPF6"/>
<name>A0AAV3NPF6_LITER</name>
<evidence type="ECO:0000313" key="3">
    <source>
        <dbReference type="EMBL" id="GAA0141254.1"/>
    </source>
</evidence>
<dbReference type="GO" id="GO:0008270">
    <property type="term" value="F:zinc ion binding"/>
    <property type="evidence" value="ECO:0007669"/>
    <property type="project" value="UniProtKB-KW"/>
</dbReference>
<dbReference type="PANTHER" id="PTHR46400">
    <property type="entry name" value="RING/U-BOX SUPERFAMILY PROTEIN"/>
    <property type="match status" value="1"/>
</dbReference>
<dbReference type="GO" id="GO:0016567">
    <property type="term" value="P:protein ubiquitination"/>
    <property type="evidence" value="ECO:0007669"/>
    <property type="project" value="InterPro"/>
</dbReference>
<accession>A0AAV3NPF6</accession>
<evidence type="ECO:0000313" key="4">
    <source>
        <dbReference type="Proteomes" id="UP001454036"/>
    </source>
</evidence>
<dbReference type="PANTHER" id="PTHR46400:SF14">
    <property type="entry name" value="E3 UBIQUITIN LIGASE BIG BROTHER-LIKE"/>
    <property type="match status" value="1"/>
</dbReference>
<keyword evidence="1" id="KW-0862">Zinc</keyword>
<evidence type="ECO:0000256" key="1">
    <source>
        <dbReference type="PROSITE-ProRule" id="PRU00175"/>
    </source>
</evidence>
<dbReference type="InterPro" id="IPR033276">
    <property type="entry name" value="BB"/>
</dbReference>
<organism evidence="3 4">
    <name type="scientific">Lithospermum erythrorhizon</name>
    <name type="common">Purple gromwell</name>
    <name type="synonym">Lithospermum officinale var. erythrorhizon</name>
    <dbReference type="NCBI Taxonomy" id="34254"/>
    <lineage>
        <taxon>Eukaryota</taxon>
        <taxon>Viridiplantae</taxon>
        <taxon>Streptophyta</taxon>
        <taxon>Embryophyta</taxon>
        <taxon>Tracheophyta</taxon>
        <taxon>Spermatophyta</taxon>
        <taxon>Magnoliopsida</taxon>
        <taxon>eudicotyledons</taxon>
        <taxon>Gunneridae</taxon>
        <taxon>Pentapetalae</taxon>
        <taxon>asterids</taxon>
        <taxon>lamiids</taxon>
        <taxon>Boraginales</taxon>
        <taxon>Boraginaceae</taxon>
        <taxon>Boraginoideae</taxon>
        <taxon>Lithospermeae</taxon>
        <taxon>Lithospermum</taxon>
    </lineage>
</organism>
<dbReference type="FunFam" id="3.30.40.10:FF:000226">
    <property type="entry name" value="E3 ubiquitin ligase BIG BROTHER"/>
    <property type="match status" value="1"/>
</dbReference>
<dbReference type="GO" id="GO:0046621">
    <property type="term" value="P:negative regulation of organ growth"/>
    <property type="evidence" value="ECO:0007669"/>
    <property type="project" value="InterPro"/>
</dbReference>
<reference evidence="3 4" key="1">
    <citation type="submission" date="2024-01" db="EMBL/GenBank/DDBJ databases">
        <title>The complete chloroplast genome sequence of Lithospermum erythrorhizon: insights into the phylogenetic relationship among Boraginaceae species and the maternal lineages of purple gromwells.</title>
        <authorList>
            <person name="Okada T."/>
            <person name="Watanabe K."/>
        </authorList>
    </citation>
    <scope>NUCLEOTIDE SEQUENCE [LARGE SCALE GENOMIC DNA]</scope>
</reference>